<dbReference type="PANTHER" id="PTHR37424:SF1">
    <property type="entry name" value="BACTERIOFERRITIN-ASSOCIATED FERREDOXIN"/>
    <property type="match status" value="1"/>
</dbReference>
<gene>
    <name evidence="10" type="ORF">SRCM100623_02173</name>
</gene>
<dbReference type="PATRIC" id="fig|438.15.peg.2409"/>
<dbReference type="eggNOG" id="COG2906">
    <property type="taxonomic scope" value="Bacteria"/>
</dbReference>
<reference evidence="10 11" key="1">
    <citation type="submission" date="2016-05" db="EMBL/GenBank/DDBJ databases">
        <title>Genome sequencing of Acetobacter pasteurianus strain SRCM100623.</title>
        <authorList>
            <person name="Song Y.R."/>
        </authorList>
    </citation>
    <scope>NUCLEOTIDE SEQUENCE [LARGE SCALE GENOMIC DNA]</scope>
    <source>
        <strain evidence="10 11">SRCM100623</strain>
    </source>
</reference>
<feature type="domain" description="BFD-like [2Fe-2S]-binding" evidence="9">
    <location>
        <begin position="29"/>
        <end position="77"/>
    </location>
</feature>
<accession>A0A1A0D8B1</accession>
<evidence type="ECO:0000256" key="1">
    <source>
        <dbReference type="ARBA" id="ARBA00022448"/>
    </source>
</evidence>
<dbReference type="InterPro" id="IPR041854">
    <property type="entry name" value="BFD-like_2Fe2S-bd_dom_sf"/>
</dbReference>
<evidence type="ECO:0000259" key="9">
    <source>
        <dbReference type="Pfam" id="PF04324"/>
    </source>
</evidence>
<keyword evidence="6" id="KW-0411">Iron-sulfur</keyword>
<sequence>MQKIIAIHSYLWSGLTQNRSPTTKVLRMVVCSCNRLTHKDVEAAVADGATRPREIYAARNCKAQCGNCVKGVVCLLREARLKHMKKAEVPAHMVPANAGVALSA</sequence>
<dbReference type="AlphaFoldDB" id="A0A1A0D8B1"/>
<evidence type="ECO:0000256" key="6">
    <source>
        <dbReference type="ARBA" id="ARBA00023014"/>
    </source>
</evidence>
<dbReference type="PANTHER" id="PTHR37424">
    <property type="entry name" value="BACTERIOFERRITIN-ASSOCIATED FERREDOXIN"/>
    <property type="match status" value="1"/>
</dbReference>
<keyword evidence="5" id="KW-0408">Iron</keyword>
<keyword evidence="2" id="KW-0001">2Fe-2S</keyword>
<dbReference type="EMBL" id="LYUD01000115">
    <property type="protein sequence ID" value="OAZ70822.1"/>
    <property type="molecule type" value="Genomic_DNA"/>
</dbReference>
<name>A0A1A0D8B1_ACEPA</name>
<keyword evidence="1" id="KW-0813">Transport</keyword>
<comment type="caution">
    <text evidence="10">The sequence shown here is derived from an EMBL/GenBank/DDBJ whole genome shotgun (WGS) entry which is preliminary data.</text>
</comment>
<evidence type="ECO:0000256" key="7">
    <source>
        <dbReference type="ARBA" id="ARBA00039386"/>
    </source>
</evidence>
<comment type="similarity">
    <text evidence="8">Belongs to the Bfd family.</text>
</comment>
<evidence type="ECO:0000256" key="5">
    <source>
        <dbReference type="ARBA" id="ARBA00023004"/>
    </source>
</evidence>
<evidence type="ECO:0000313" key="11">
    <source>
        <dbReference type="Proteomes" id="UP000093796"/>
    </source>
</evidence>
<organism evidence="10 11">
    <name type="scientific">Acetobacter pasteurianus</name>
    <name type="common">Acetobacter turbidans</name>
    <dbReference type="NCBI Taxonomy" id="438"/>
    <lineage>
        <taxon>Bacteria</taxon>
        <taxon>Pseudomonadati</taxon>
        <taxon>Pseudomonadota</taxon>
        <taxon>Alphaproteobacteria</taxon>
        <taxon>Acetobacterales</taxon>
        <taxon>Acetobacteraceae</taxon>
        <taxon>Acetobacter</taxon>
    </lineage>
</organism>
<evidence type="ECO:0000256" key="8">
    <source>
        <dbReference type="ARBA" id="ARBA00046332"/>
    </source>
</evidence>
<dbReference type="InterPro" id="IPR052371">
    <property type="entry name" value="BFD-associated_ferredoxin"/>
</dbReference>
<dbReference type="Pfam" id="PF04324">
    <property type="entry name" value="Fer2_BFD"/>
    <property type="match status" value="1"/>
</dbReference>
<dbReference type="GO" id="GO:0046872">
    <property type="term" value="F:metal ion binding"/>
    <property type="evidence" value="ECO:0007669"/>
    <property type="project" value="UniProtKB-KW"/>
</dbReference>
<evidence type="ECO:0000256" key="2">
    <source>
        <dbReference type="ARBA" id="ARBA00022714"/>
    </source>
</evidence>
<dbReference type="GO" id="GO:0051537">
    <property type="term" value="F:2 iron, 2 sulfur cluster binding"/>
    <property type="evidence" value="ECO:0007669"/>
    <property type="project" value="UniProtKB-KW"/>
</dbReference>
<evidence type="ECO:0000313" key="10">
    <source>
        <dbReference type="EMBL" id="OAZ70822.1"/>
    </source>
</evidence>
<dbReference type="InterPro" id="IPR007419">
    <property type="entry name" value="BFD-like_2Fe2S-bd_dom"/>
</dbReference>
<keyword evidence="3" id="KW-0479">Metal-binding</keyword>
<dbReference type="Gene3D" id="1.10.10.1100">
    <property type="entry name" value="BFD-like [2Fe-2S]-binding domain"/>
    <property type="match status" value="1"/>
</dbReference>
<keyword evidence="4" id="KW-0249">Electron transport</keyword>
<evidence type="ECO:0000256" key="4">
    <source>
        <dbReference type="ARBA" id="ARBA00022982"/>
    </source>
</evidence>
<proteinExistence type="inferred from homology"/>
<protein>
    <recommendedName>
        <fullName evidence="7">Bacterioferritin-associated ferredoxin</fullName>
    </recommendedName>
</protein>
<evidence type="ECO:0000256" key="3">
    <source>
        <dbReference type="ARBA" id="ARBA00022723"/>
    </source>
</evidence>
<dbReference type="Proteomes" id="UP000093796">
    <property type="component" value="Unassembled WGS sequence"/>
</dbReference>